<evidence type="ECO:0000313" key="1">
    <source>
        <dbReference type="EMBL" id="KAI3548905.1"/>
    </source>
</evidence>
<organism evidence="1 2">
    <name type="scientific">Colletotrichum abscissum</name>
    <dbReference type="NCBI Taxonomy" id="1671311"/>
    <lineage>
        <taxon>Eukaryota</taxon>
        <taxon>Fungi</taxon>
        <taxon>Dikarya</taxon>
        <taxon>Ascomycota</taxon>
        <taxon>Pezizomycotina</taxon>
        <taxon>Sordariomycetes</taxon>
        <taxon>Hypocreomycetidae</taxon>
        <taxon>Glomerellales</taxon>
        <taxon>Glomerellaceae</taxon>
        <taxon>Colletotrichum</taxon>
        <taxon>Colletotrichum acutatum species complex</taxon>
    </lineage>
</organism>
<dbReference type="EMBL" id="SDAQ01000047">
    <property type="protein sequence ID" value="KAI3548905.1"/>
    <property type="molecule type" value="Genomic_DNA"/>
</dbReference>
<proteinExistence type="predicted"/>
<sequence>MIFKTSFFQANIDFSILHQALTTHQSFFDHYLFSHSLLVRHFITVQNRSTQLEGNPHVRHSRCVTPLLSLLLCRSLASSRPALFSLIETSLRLSIARLSTFAILETSPTSTPTRSLTSRSVASRSVPPISLSLRTPATISVLPTRAPSSCFTSSTTWLSTTSSSTGPLTARPRLPAASLSPLTTLSAVVSL</sequence>
<evidence type="ECO:0000313" key="2">
    <source>
        <dbReference type="Proteomes" id="UP001056436"/>
    </source>
</evidence>
<keyword evidence="2" id="KW-1185">Reference proteome</keyword>
<dbReference type="AlphaFoldDB" id="A0A9P9XCU3"/>
<reference evidence="1" key="1">
    <citation type="submission" date="2019-01" db="EMBL/GenBank/DDBJ databases">
        <title>Colletotrichum abscissum LGMF1257.</title>
        <authorList>
            <person name="Baroncelli R."/>
        </authorList>
    </citation>
    <scope>NUCLEOTIDE SEQUENCE</scope>
    <source>
        <strain evidence="1">Ca142</strain>
    </source>
</reference>
<dbReference type="Proteomes" id="UP001056436">
    <property type="component" value="Unassembled WGS sequence"/>
</dbReference>
<protein>
    <submittedName>
        <fullName evidence="1">Uncharacterized protein</fullName>
    </submittedName>
</protein>
<accession>A0A9P9XCU3</accession>
<comment type="caution">
    <text evidence="1">The sequence shown here is derived from an EMBL/GenBank/DDBJ whole genome shotgun (WGS) entry which is preliminary data.</text>
</comment>
<name>A0A9P9XCU3_9PEZI</name>
<gene>
    <name evidence="1" type="ORF">CABS02_08108</name>
</gene>